<gene>
    <name evidence="4" type="ORF">BJ976_001733</name>
</gene>
<dbReference type="Pfam" id="PF08338">
    <property type="entry name" value="DUF1731"/>
    <property type="match status" value="1"/>
</dbReference>
<dbReference type="SUPFAM" id="SSF55961">
    <property type="entry name" value="Bet v1-like"/>
    <property type="match status" value="1"/>
</dbReference>
<feature type="domain" description="NAD-dependent epimerase/dehydratase" evidence="2">
    <location>
        <begin position="217"/>
        <end position="440"/>
    </location>
</feature>
<comment type="caution">
    <text evidence="4">The sequence shown here is derived from an EMBL/GenBank/DDBJ whole genome shotgun (WGS) entry which is preliminary data.</text>
</comment>
<dbReference type="RefSeq" id="WP_135030052.1">
    <property type="nucleotide sequence ID" value="NZ_BMLA01000002.1"/>
</dbReference>
<dbReference type="InterPro" id="IPR001509">
    <property type="entry name" value="Epimerase_deHydtase"/>
</dbReference>
<dbReference type="Gene3D" id="3.30.530.20">
    <property type="match status" value="1"/>
</dbReference>
<dbReference type="InterPro" id="IPR023393">
    <property type="entry name" value="START-like_dom_sf"/>
</dbReference>
<dbReference type="AlphaFoldDB" id="A0A4Y8X3D0"/>
<reference evidence="4 5" key="1">
    <citation type="submission" date="2020-08" db="EMBL/GenBank/DDBJ databases">
        <title>Sequencing the genomes of 1000 actinobacteria strains.</title>
        <authorList>
            <person name="Klenk H.-P."/>
        </authorList>
    </citation>
    <scope>NUCLEOTIDE SEQUENCE [LARGE SCALE GENOMIC DNA]</scope>
    <source>
        <strain evidence="4 5">DSM 19079</strain>
    </source>
</reference>
<sequence>MTQTRVFEHRTLLAHPRETVWGWMAGPGALQRMNPPFASELVSGPTDGLAVGSETRLRIAAPGGAGLFADTADGFLKGTLPAGLARRIPAAATPKVPWTARHTAYEDGRMFRDEMVSGPLAAWTHTHLFEDAAPGEADAPDGRPGTVVLDRVEYALPAQSLLSRVPGVGAAAAGKAHELFEAELRRQFAYRGRVLAEDLDFHAAHPGPLTGGPRRTVAVTGAGGMIGTQLCALLTSGGHRVIRLVRDPQAVTGEDTALWDPLRGTVDVEALRAADVVVNLAGEPIAGRFTPEHKEAVHASRVQGTRTLVQAIAALDPAGRPDLVNGSAVGWYGADAGTGPYGSGLVEDLPAGDDFLAEVVSDWEAEAVAAEALGVRVARVRIGVVLSPAGGMLQRMLPLFLLGVGGPMATAGGQSHDGSPWISWIGLDDIVGILAHAVLDDAVSGAYNGTAPEPVTAKEFARTLGSVLRRPAVLPVPSFGPRLLLGAEGAAETVEADQKAVAEKILATGYEMRAPALEGALRHVLGR</sequence>
<keyword evidence="5" id="KW-1185">Reference proteome</keyword>
<evidence type="ECO:0000313" key="5">
    <source>
        <dbReference type="Proteomes" id="UP000560081"/>
    </source>
</evidence>
<dbReference type="EMBL" id="JACHMC010000001">
    <property type="protein sequence ID" value="MBB4883382.1"/>
    <property type="molecule type" value="Genomic_DNA"/>
</dbReference>
<dbReference type="PANTHER" id="PTHR11092:SF0">
    <property type="entry name" value="EPIMERASE FAMILY PROTEIN SDR39U1"/>
    <property type="match status" value="1"/>
</dbReference>
<dbReference type="InterPro" id="IPR036291">
    <property type="entry name" value="NAD(P)-bd_dom_sf"/>
</dbReference>
<dbReference type="Proteomes" id="UP000560081">
    <property type="component" value="Unassembled WGS sequence"/>
</dbReference>
<evidence type="ECO:0000259" key="2">
    <source>
        <dbReference type="Pfam" id="PF01370"/>
    </source>
</evidence>
<dbReference type="PANTHER" id="PTHR11092">
    <property type="entry name" value="SUGAR NUCLEOTIDE EPIMERASE RELATED"/>
    <property type="match status" value="1"/>
</dbReference>
<accession>A0A4Y8X3D0</accession>
<dbReference type="CDD" id="cd07820">
    <property type="entry name" value="SRPBCC_3"/>
    <property type="match status" value="1"/>
</dbReference>
<dbReference type="InterPro" id="IPR013549">
    <property type="entry name" value="DUF1731"/>
</dbReference>
<name>A0A4Y8X3D0_9MICC</name>
<dbReference type="Gene3D" id="3.40.50.720">
    <property type="entry name" value="NAD(P)-binding Rossmann-like Domain"/>
    <property type="match status" value="1"/>
</dbReference>
<dbReference type="Pfam" id="PF01370">
    <property type="entry name" value="Epimerase"/>
    <property type="match status" value="1"/>
</dbReference>
<organism evidence="4 5">
    <name type="scientific">Micrococcus flavus</name>
    <dbReference type="NCBI Taxonomy" id="384602"/>
    <lineage>
        <taxon>Bacteria</taxon>
        <taxon>Bacillati</taxon>
        <taxon>Actinomycetota</taxon>
        <taxon>Actinomycetes</taxon>
        <taxon>Micrococcales</taxon>
        <taxon>Micrococcaceae</taxon>
        <taxon>Micrococcus</taxon>
    </lineage>
</organism>
<protein>
    <submittedName>
        <fullName evidence="4">Uncharacterized protein (TIGR01777 family)</fullName>
    </submittedName>
</protein>
<dbReference type="NCBIfam" id="TIGR01777">
    <property type="entry name" value="yfcH"/>
    <property type="match status" value="1"/>
</dbReference>
<evidence type="ECO:0000256" key="1">
    <source>
        <dbReference type="ARBA" id="ARBA00009353"/>
    </source>
</evidence>
<feature type="domain" description="DUF1731" evidence="3">
    <location>
        <begin position="476"/>
        <end position="524"/>
    </location>
</feature>
<dbReference type="InterPro" id="IPR010099">
    <property type="entry name" value="SDR39U1"/>
</dbReference>
<dbReference type="SUPFAM" id="SSF51735">
    <property type="entry name" value="NAD(P)-binding Rossmann-fold domains"/>
    <property type="match status" value="1"/>
</dbReference>
<comment type="similarity">
    <text evidence="1">Belongs to the NAD(P)-dependent epimerase/dehydratase family. SDR39U1 subfamily.</text>
</comment>
<proteinExistence type="inferred from homology"/>
<evidence type="ECO:0000313" key="4">
    <source>
        <dbReference type="EMBL" id="MBB4883382.1"/>
    </source>
</evidence>
<dbReference type="OrthoDB" id="9801773at2"/>
<evidence type="ECO:0000259" key="3">
    <source>
        <dbReference type="Pfam" id="PF08338"/>
    </source>
</evidence>